<dbReference type="PROSITE" id="PS01266">
    <property type="entry name" value="ADENYLOSUCCIN_SYN_1"/>
    <property type="match status" value="1"/>
</dbReference>
<dbReference type="SUPFAM" id="SSF52540">
    <property type="entry name" value="P-loop containing nucleoside triphosphate hydrolases"/>
    <property type="match status" value="1"/>
</dbReference>
<keyword evidence="11 12" id="KW-0342">GTP-binding</keyword>
<protein>
    <recommendedName>
        <fullName evidence="12">Adenylosuccinate synthetase</fullName>
        <ecNumber evidence="12">6.3.4.4</ecNumber>
    </recommendedName>
</protein>
<evidence type="ECO:0000256" key="1">
    <source>
        <dbReference type="ARBA" id="ARBA00001946"/>
    </source>
</evidence>
<dbReference type="InterPro" id="IPR042111">
    <property type="entry name" value="Adenylosuccinate_synth_dom3"/>
</dbReference>
<evidence type="ECO:0000256" key="7">
    <source>
        <dbReference type="ARBA" id="ARBA00022723"/>
    </source>
</evidence>
<comment type="similarity">
    <text evidence="12">Belongs to the adenylosuccinate synthetase family.</text>
</comment>
<dbReference type="InterPro" id="IPR042110">
    <property type="entry name" value="Adenylosuccinate_synth_dom2"/>
</dbReference>
<keyword evidence="15" id="KW-1185">Reference proteome</keyword>
<comment type="pathway">
    <text evidence="12">Purine metabolism; AMP biosynthesis via de novo pathway; AMP from IMP: step 1/2.</text>
</comment>
<dbReference type="Proteomes" id="UP000823388">
    <property type="component" value="Chromosome 9N"/>
</dbReference>
<sequence length="480" mass="52059">CAAGSEKSFSPAAPAVHSARLPKTCPRAPAAVSAATVAVHADFTEDRVSALSQVSGVLGSQWGDEGKGKLVDVLAPRFDIVARCQGGANAGHTIYNAEGNKFALHLVPSGIIHEGTQCVVGNGVVIHVSGFFGEIDGLESNRVRCDGRILVSDRAHLLFDLHQVVDGLREAELEDSFIGTTKRGIGPCYSSKLDVLFKDAASRFQGFKYSKSMLKEEVERYKRFADRLEPFIADTVHVLNESIQQNKKILVEGGQATMLDIDFGTYPFVTSSSPSAGGICTGLGITPRIIGDLIGVVKAYTSSVGSGPFPTELFGEEGDRLRKAGMEFGTTTGRPRRCGWLDIHSLALKYCCQINGFSSFTKLDVLSGLSEIKVGVSYNQADEQTLQSFPGDLDTLEQVQVHNICYASRYILFLGQLYEVLPGWQSDNSSIRSYSELPQAARRYVERIEELVGVPPYLALSIFLLLFIFIAVVAVIPQSY</sequence>
<dbReference type="PANTHER" id="PTHR11846:SF19">
    <property type="entry name" value="ADENYLOSUCCINATE SYNTHETASE 1, CHLOROPLASTIC"/>
    <property type="match status" value="1"/>
</dbReference>
<evidence type="ECO:0000256" key="6">
    <source>
        <dbReference type="ARBA" id="ARBA00022640"/>
    </source>
</evidence>
<dbReference type="CDD" id="cd03108">
    <property type="entry name" value="AdSS"/>
    <property type="match status" value="1"/>
</dbReference>
<keyword evidence="13" id="KW-0812">Transmembrane</keyword>
<evidence type="ECO:0000256" key="3">
    <source>
        <dbReference type="ARBA" id="ARBA00011738"/>
    </source>
</evidence>
<keyword evidence="8 12" id="KW-0547">Nucleotide-binding</keyword>
<dbReference type="GO" id="GO:0046872">
    <property type="term" value="F:metal ion binding"/>
    <property type="evidence" value="ECO:0007669"/>
    <property type="project" value="UniProtKB-KW"/>
</dbReference>
<proteinExistence type="inferred from homology"/>
<keyword evidence="4" id="KW-0150">Chloroplast</keyword>
<evidence type="ECO:0000256" key="13">
    <source>
        <dbReference type="SAM" id="Phobius"/>
    </source>
</evidence>
<feature type="non-terminal residue" evidence="14">
    <location>
        <position position="1"/>
    </location>
</feature>
<evidence type="ECO:0000313" key="15">
    <source>
        <dbReference type="Proteomes" id="UP000823388"/>
    </source>
</evidence>
<comment type="function">
    <text evidence="12">Plays an important role in the de novo pathway of purine nucleotide biosynthesis.</text>
</comment>
<dbReference type="Gene3D" id="1.10.300.10">
    <property type="entry name" value="Adenylosuccinate Synthetase, subunit A, domain 2"/>
    <property type="match status" value="1"/>
</dbReference>
<evidence type="ECO:0000256" key="4">
    <source>
        <dbReference type="ARBA" id="ARBA00022528"/>
    </source>
</evidence>
<evidence type="ECO:0000313" key="14">
    <source>
        <dbReference type="EMBL" id="KAG2543093.1"/>
    </source>
</evidence>
<dbReference type="HAMAP" id="MF_00011">
    <property type="entry name" value="Adenylosucc_synth"/>
    <property type="match status" value="1"/>
</dbReference>
<keyword evidence="13" id="KW-1133">Transmembrane helix</keyword>
<reference evidence="14" key="1">
    <citation type="submission" date="2020-05" db="EMBL/GenBank/DDBJ databases">
        <title>WGS assembly of Panicum virgatum.</title>
        <authorList>
            <person name="Lovell J.T."/>
            <person name="Jenkins J."/>
            <person name="Shu S."/>
            <person name="Juenger T.E."/>
            <person name="Schmutz J."/>
        </authorList>
    </citation>
    <scope>NUCLEOTIDE SEQUENCE</scope>
    <source>
        <strain evidence="14">AP13</strain>
    </source>
</reference>
<dbReference type="PANTHER" id="PTHR11846">
    <property type="entry name" value="ADENYLOSUCCINATE SYNTHETASE"/>
    <property type="match status" value="1"/>
</dbReference>
<accession>A0A8T0N2L7</accession>
<comment type="subunit">
    <text evidence="3">Homodimer.</text>
</comment>
<dbReference type="GO" id="GO:0004019">
    <property type="term" value="F:adenylosuccinate synthase activity"/>
    <property type="evidence" value="ECO:0007669"/>
    <property type="project" value="UniProtKB-EC"/>
</dbReference>
<dbReference type="Gene3D" id="3.40.440.10">
    <property type="entry name" value="Adenylosuccinate Synthetase, subunit A, domain 1"/>
    <property type="match status" value="1"/>
</dbReference>
<evidence type="ECO:0000256" key="2">
    <source>
        <dbReference type="ARBA" id="ARBA00003779"/>
    </source>
</evidence>
<evidence type="ECO:0000256" key="12">
    <source>
        <dbReference type="RuleBase" id="RU000520"/>
    </source>
</evidence>
<dbReference type="FunFam" id="3.90.170.10:FF:000001">
    <property type="entry name" value="Adenylosuccinate synthetase"/>
    <property type="match status" value="1"/>
</dbReference>
<name>A0A8T0N2L7_PANVG</name>
<comment type="cofactor">
    <cofactor evidence="1">
        <name>Mg(2+)</name>
        <dbReference type="ChEBI" id="CHEBI:18420"/>
    </cofactor>
</comment>
<dbReference type="GO" id="GO:0046040">
    <property type="term" value="P:IMP metabolic process"/>
    <property type="evidence" value="ECO:0007669"/>
    <property type="project" value="TreeGrafter"/>
</dbReference>
<keyword evidence="6" id="KW-0934">Plastid</keyword>
<dbReference type="GO" id="GO:0044208">
    <property type="term" value="P:'de novo' AMP biosynthetic process"/>
    <property type="evidence" value="ECO:0007669"/>
    <property type="project" value="TreeGrafter"/>
</dbReference>
<dbReference type="Gene3D" id="3.90.170.10">
    <property type="entry name" value="Adenylosuccinate Synthetase, subunit A, domain 3"/>
    <property type="match status" value="1"/>
</dbReference>
<dbReference type="SMART" id="SM00788">
    <property type="entry name" value="Adenylsucc_synt"/>
    <property type="match status" value="1"/>
</dbReference>
<dbReference type="InterPro" id="IPR042109">
    <property type="entry name" value="Adenylosuccinate_synth_dom1"/>
</dbReference>
<dbReference type="EMBL" id="CM029054">
    <property type="protein sequence ID" value="KAG2543093.1"/>
    <property type="molecule type" value="Genomic_DNA"/>
</dbReference>
<dbReference type="NCBIfam" id="NF002223">
    <property type="entry name" value="PRK01117.1"/>
    <property type="match status" value="1"/>
</dbReference>
<comment type="caution">
    <text evidence="14">The sequence shown here is derived from an EMBL/GenBank/DDBJ whole genome shotgun (WGS) entry which is preliminary data.</text>
</comment>
<dbReference type="NCBIfam" id="TIGR00184">
    <property type="entry name" value="purA"/>
    <property type="match status" value="1"/>
</dbReference>
<comment type="catalytic activity">
    <reaction evidence="12">
        <text>IMP + L-aspartate + GTP = N(6)-(1,2-dicarboxyethyl)-AMP + GDP + phosphate + 2 H(+)</text>
        <dbReference type="Rhea" id="RHEA:15753"/>
        <dbReference type="ChEBI" id="CHEBI:15378"/>
        <dbReference type="ChEBI" id="CHEBI:29991"/>
        <dbReference type="ChEBI" id="CHEBI:37565"/>
        <dbReference type="ChEBI" id="CHEBI:43474"/>
        <dbReference type="ChEBI" id="CHEBI:57567"/>
        <dbReference type="ChEBI" id="CHEBI:58053"/>
        <dbReference type="ChEBI" id="CHEBI:58189"/>
        <dbReference type="EC" id="6.3.4.4"/>
    </reaction>
</comment>
<dbReference type="InterPro" id="IPR018220">
    <property type="entry name" value="Adenylosuccin_syn_GTP-bd"/>
</dbReference>
<evidence type="ECO:0000256" key="8">
    <source>
        <dbReference type="ARBA" id="ARBA00022741"/>
    </source>
</evidence>
<dbReference type="GO" id="GO:0005737">
    <property type="term" value="C:cytoplasm"/>
    <property type="evidence" value="ECO:0007669"/>
    <property type="project" value="TreeGrafter"/>
</dbReference>
<dbReference type="AlphaFoldDB" id="A0A8T0N2L7"/>
<evidence type="ECO:0000256" key="5">
    <source>
        <dbReference type="ARBA" id="ARBA00022598"/>
    </source>
</evidence>
<evidence type="ECO:0000256" key="9">
    <source>
        <dbReference type="ARBA" id="ARBA00022755"/>
    </source>
</evidence>
<evidence type="ECO:0000256" key="11">
    <source>
        <dbReference type="ARBA" id="ARBA00023134"/>
    </source>
</evidence>
<keyword evidence="13" id="KW-0472">Membrane</keyword>
<dbReference type="InterPro" id="IPR001114">
    <property type="entry name" value="Adenylosuccinate_synthetase"/>
</dbReference>
<dbReference type="GO" id="GO:0005525">
    <property type="term" value="F:GTP binding"/>
    <property type="evidence" value="ECO:0007669"/>
    <property type="project" value="UniProtKB-KW"/>
</dbReference>
<comment type="function">
    <text evidence="2">Plays an important role in the de novo pathway and in the salvage pathway of purine nucleotide biosynthesis. Catalyzes the first committed step in the biosynthesis of AMP from IMP.</text>
</comment>
<keyword evidence="10 12" id="KW-0460">Magnesium</keyword>
<keyword evidence="9 12" id="KW-0658">Purine biosynthesis</keyword>
<keyword evidence="5 12" id="KW-0436">Ligase</keyword>
<dbReference type="InterPro" id="IPR027417">
    <property type="entry name" value="P-loop_NTPase"/>
</dbReference>
<keyword evidence="7 12" id="KW-0479">Metal-binding</keyword>
<evidence type="ECO:0000256" key="10">
    <source>
        <dbReference type="ARBA" id="ARBA00022842"/>
    </source>
</evidence>
<dbReference type="EC" id="6.3.4.4" evidence="12"/>
<feature type="transmembrane region" description="Helical" evidence="13">
    <location>
        <begin position="457"/>
        <end position="476"/>
    </location>
</feature>
<dbReference type="Pfam" id="PF00709">
    <property type="entry name" value="Adenylsucc_synt"/>
    <property type="match status" value="1"/>
</dbReference>
<organism evidence="14 15">
    <name type="scientific">Panicum virgatum</name>
    <name type="common">Blackwell switchgrass</name>
    <dbReference type="NCBI Taxonomy" id="38727"/>
    <lineage>
        <taxon>Eukaryota</taxon>
        <taxon>Viridiplantae</taxon>
        <taxon>Streptophyta</taxon>
        <taxon>Embryophyta</taxon>
        <taxon>Tracheophyta</taxon>
        <taxon>Spermatophyta</taxon>
        <taxon>Magnoliopsida</taxon>
        <taxon>Liliopsida</taxon>
        <taxon>Poales</taxon>
        <taxon>Poaceae</taxon>
        <taxon>PACMAD clade</taxon>
        <taxon>Panicoideae</taxon>
        <taxon>Panicodae</taxon>
        <taxon>Paniceae</taxon>
        <taxon>Panicinae</taxon>
        <taxon>Panicum</taxon>
        <taxon>Panicum sect. Hiantes</taxon>
    </lineage>
</organism>
<gene>
    <name evidence="14" type="ORF">PVAP13_9NG726800</name>
</gene>